<keyword evidence="2" id="KW-0812">Transmembrane</keyword>
<dbReference type="InterPro" id="IPR000210">
    <property type="entry name" value="BTB/POZ_dom"/>
</dbReference>
<keyword evidence="5" id="KW-1185">Reference proteome</keyword>
<evidence type="ECO:0000259" key="3">
    <source>
        <dbReference type="PROSITE" id="PS50097"/>
    </source>
</evidence>
<dbReference type="Proteomes" id="UP001362999">
    <property type="component" value="Unassembled WGS sequence"/>
</dbReference>
<comment type="caution">
    <text evidence="4">The sequence shown here is derived from an EMBL/GenBank/DDBJ whole genome shotgun (WGS) entry which is preliminary data.</text>
</comment>
<accession>A0AAW0CDK8</accession>
<name>A0AAW0CDK8_9AGAR</name>
<feature type="region of interest" description="Disordered" evidence="1">
    <location>
        <begin position="418"/>
        <end position="437"/>
    </location>
</feature>
<dbReference type="EMBL" id="JAWWNJ010000019">
    <property type="protein sequence ID" value="KAK7036297.1"/>
    <property type="molecule type" value="Genomic_DNA"/>
</dbReference>
<dbReference type="Gene3D" id="3.30.710.10">
    <property type="entry name" value="Potassium Channel Kv1.1, Chain A"/>
    <property type="match status" value="1"/>
</dbReference>
<protein>
    <recommendedName>
        <fullName evidence="3">BTB domain-containing protein</fullName>
    </recommendedName>
</protein>
<organism evidence="4 5">
    <name type="scientific">Favolaschia claudopus</name>
    <dbReference type="NCBI Taxonomy" id="2862362"/>
    <lineage>
        <taxon>Eukaryota</taxon>
        <taxon>Fungi</taxon>
        <taxon>Dikarya</taxon>
        <taxon>Basidiomycota</taxon>
        <taxon>Agaricomycotina</taxon>
        <taxon>Agaricomycetes</taxon>
        <taxon>Agaricomycetidae</taxon>
        <taxon>Agaricales</taxon>
        <taxon>Marasmiineae</taxon>
        <taxon>Mycenaceae</taxon>
        <taxon>Favolaschia</taxon>
    </lineage>
</organism>
<dbReference type="InterPro" id="IPR011333">
    <property type="entry name" value="SKP1/BTB/POZ_sf"/>
</dbReference>
<dbReference type="SUPFAM" id="SSF54695">
    <property type="entry name" value="POZ domain"/>
    <property type="match status" value="1"/>
</dbReference>
<dbReference type="AlphaFoldDB" id="A0AAW0CDK8"/>
<gene>
    <name evidence="4" type="ORF">R3P38DRAFT_3351174</name>
</gene>
<reference evidence="4 5" key="1">
    <citation type="journal article" date="2024" name="J Genomics">
        <title>Draft genome sequencing and assembly of Favolaschia claudopus CIRM-BRFM 2984 isolated from oak limbs.</title>
        <authorList>
            <person name="Navarro D."/>
            <person name="Drula E."/>
            <person name="Chaduli D."/>
            <person name="Cazenave R."/>
            <person name="Ahrendt S."/>
            <person name="Wang J."/>
            <person name="Lipzen A."/>
            <person name="Daum C."/>
            <person name="Barry K."/>
            <person name="Grigoriev I.V."/>
            <person name="Favel A."/>
            <person name="Rosso M.N."/>
            <person name="Martin F."/>
        </authorList>
    </citation>
    <scope>NUCLEOTIDE SEQUENCE [LARGE SCALE GENOMIC DNA]</scope>
    <source>
        <strain evidence="4 5">CIRM-BRFM 2984</strain>
    </source>
</reference>
<evidence type="ECO:0000313" key="5">
    <source>
        <dbReference type="Proteomes" id="UP001362999"/>
    </source>
</evidence>
<evidence type="ECO:0000256" key="2">
    <source>
        <dbReference type="SAM" id="Phobius"/>
    </source>
</evidence>
<keyword evidence="2" id="KW-0472">Membrane</keyword>
<feature type="transmembrane region" description="Helical" evidence="2">
    <location>
        <begin position="741"/>
        <end position="760"/>
    </location>
</feature>
<evidence type="ECO:0000256" key="1">
    <source>
        <dbReference type="SAM" id="MobiDB-lite"/>
    </source>
</evidence>
<keyword evidence="2" id="KW-1133">Transmembrane helix</keyword>
<proteinExistence type="predicted"/>
<feature type="domain" description="BTB" evidence="3">
    <location>
        <begin position="38"/>
        <end position="96"/>
    </location>
</feature>
<dbReference type="PROSITE" id="PS50097">
    <property type="entry name" value="BTB"/>
    <property type="match status" value="1"/>
</dbReference>
<feature type="compositionally biased region" description="Low complexity" evidence="1">
    <location>
        <begin position="208"/>
        <end position="240"/>
    </location>
</feature>
<feature type="region of interest" description="Disordered" evidence="1">
    <location>
        <begin position="208"/>
        <end position="244"/>
    </location>
</feature>
<sequence length="762" mass="83083">MFRTSLLTKNIDKMATAEGSSSSTQNLIRVEDLWFPDHNLVLQAGNRLFRVSGGLLAARSPVFRDMLSIPQPESQHTIDGCPVVVLHDSPVDAEYFVRAIFDSGFFERPPSPTSFPIVAGVLRLSTKYDVEYLQHRALLHLSVALPRNLDEFDSMPAHPFNEPNCEFALLKLVNELGVTWALPMCMYFAACFPVEAILDGIAFDENSPSSSSGSSSSSSHSHSPPTTPSSTSTTPKQPTSHLPPPLRRTLLIARAALSLSQTHTILRSLRVLPSTPCLTPAQCTLKARHAHDAFTGIKTVNPLGVMVPSIWRTIEPLLCAECYKVAREEYAQARGRVWEGLPAVFGLGGWESLRRETGAELARAGMRATGRRGGRGRWYKATWDDACDEYHRSVARIVERLKGNLDMRVPWPCIGTGRTMIGGPTGRGGEETERKPMNAHLQPSIESISRRAKGNHSIPRFDDRLGPWGDDLSLRVLRRTEYLQAEGRHLLEPLATHEERKYEAWGVLGVRWLDVSVEEAGATRAERLQWRKVGELRQKRRARIATPDTQNPISYWEGYFRFGQKSTVGTQNRSGFRTQIDPGYRSFKFGHAFSEAFDPHCASQATDHHHPTLGMNSSSSLIASSSTSRSVSSGSATHASASSTSSSAFPPLPTGCGHLHGTTFSTGFYGCVVGNATVLQICCSSVGSTPGFLNGTCGCPYNPPAFAETEAGIQNFAACIRNYSYDGGCADALPTSGADRIVGWNAAVIVLGVSLLLGVVGA</sequence>
<evidence type="ECO:0000313" key="4">
    <source>
        <dbReference type="EMBL" id="KAK7036297.1"/>
    </source>
</evidence>
<dbReference type="CDD" id="cd18186">
    <property type="entry name" value="BTB_POZ_ZBTB_KLHL-like"/>
    <property type="match status" value="1"/>
</dbReference>